<keyword evidence="6 7" id="KW-0482">Metalloprotease</keyword>
<dbReference type="GO" id="GO:0004180">
    <property type="term" value="F:carboxypeptidase activity"/>
    <property type="evidence" value="ECO:0007669"/>
    <property type="project" value="TreeGrafter"/>
</dbReference>
<dbReference type="Pfam" id="PF01432">
    <property type="entry name" value="Peptidase_M3"/>
    <property type="match status" value="1"/>
</dbReference>
<accession>A0A972FQ04</accession>
<evidence type="ECO:0000256" key="6">
    <source>
        <dbReference type="ARBA" id="ARBA00023049"/>
    </source>
</evidence>
<evidence type="ECO:0000256" key="1">
    <source>
        <dbReference type="ARBA" id="ARBA00006040"/>
    </source>
</evidence>
<dbReference type="EMBL" id="JAAXYH010000001">
    <property type="protein sequence ID" value="NMH63626.1"/>
    <property type="molecule type" value="Genomic_DNA"/>
</dbReference>
<comment type="caution">
    <text evidence="10">The sequence shown here is derived from an EMBL/GenBank/DDBJ whole genome shotgun (WGS) entry which is preliminary data.</text>
</comment>
<dbReference type="InterPro" id="IPR034005">
    <property type="entry name" value="M3A_DCP"/>
</dbReference>
<dbReference type="CDD" id="cd06456">
    <property type="entry name" value="M3A_DCP"/>
    <property type="match status" value="1"/>
</dbReference>
<feature type="chain" id="PRO_5037423786" evidence="8">
    <location>
        <begin position="30"/>
        <end position="738"/>
    </location>
</feature>
<proteinExistence type="inferred from homology"/>
<dbReference type="RefSeq" id="WP_169562274.1">
    <property type="nucleotide sequence ID" value="NZ_JAAXYH010000001.1"/>
</dbReference>
<keyword evidence="8" id="KW-0732">Signal</keyword>
<evidence type="ECO:0000256" key="3">
    <source>
        <dbReference type="ARBA" id="ARBA00022723"/>
    </source>
</evidence>
<evidence type="ECO:0000256" key="2">
    <source>
        <dbReference type="ARBA" id="ARBA00022670"/>
    </source>
</evidence>
<dbReference type="GO" id="GO:0006508">
    <property type="term" value="P:proteolysis"/>
    <property type="evidence" value="ECO:0007669"/>
    <property type="project" value="UniProtKB-KW"/>
</dbReference>
<evidence type="ECO:0000256" key="4">
    <source>
        <dbReference type="ARBA" id="ARBA00022801"/>
    </source>
</evidence>
<dbReference type="Gene3D" id="3.40.390.10">
    <property type="entry name" value="Collagenase (Catalytic Domain)"/>
    <property type="match status" value="1"/>
</dbReference>
<dbReference type="Proteomes" id="UP000737113">
    <property type="component" value="Unassembled WGS sequence"/>
</dbReference>
<dbReference type="PANTHER" id="PTHR43660">
    <property type="entry name" value="DIPEPTIDYL CARBOXYPEPTIDASE"/>
    <property type="match status" value="1"/>
</dbReference>
<reference evidence="10" key="1">
    <citation type="submission" date="2020-04" db="EMBL/GenBank/DDBJ databases">
        <title>Description of Shewanella salipaludis sp. nov., isolated from a salt marsh.</title>
        <authorList>
            <person name="Park S."/>
            <person name="Yoon J.-H."/>
        </authorList>
    </citation>
    <scope>NUCLEOTIDE SEQUENCE</scope>
    <source>
        <strain evidence="10">SHSM-M6</strain>
    </source>
</reference>
<dbReference type="PANTHER" id="PTHR43660:SF1">
    <property type="entry name" value="DIPEPTIDYL CARBOXYPEPTIDASE"/>
    <property type="match status" value="1"/>
</dbReference>
<dbReference type="GO" id="GO:0005829">
    <property type="term" value="C:cytosol"/>
    <property type="evidence" value="ECO:0007669"/>
    <property type="project" value="TreeGrafter"/>
</dbReference>
<protein>
    <submittedName>
        <fullName evidence="10">M3 family metallopeptidase</fullName>
    </submittedName>
</protein>
<dbReference type="InterPro" id="IPR024079">
    <property type="entry name" value="MetalloPept_cat_dom_sf"/>
</dbReference>
<dbReference type="FunFam" id="3.40.390.10:FF:000009">
    <property type="entry name" value="Oligopeptidase A"/>
    <property type="match status" value="1"/>
</dbReference>
<dbReference type="GO" id="GO:0004222">
    <property type="term" value="F:metalloendopeptidase activity"/>
    <property type="evidence" value="ECO:0007669"/>
    <property type="project" value="InterPro"/>
</dbReference>
<dbReference type="Gene3D" id="1.10.1370.40">
    <property type="match status" value="1"/>
</dbReference>
<name>A0A972FQ04_9GAMM</name>
<evidence type="ECO:0000256" key="7">
    <source>
        <dbReference type="RuleBase" id="RU003435"/>
    </source>
</evidence>
<evidence type="ECO:0000259" key="9">
    <source>
        <dbReference type="Pfam" id="PF01432"/>
    </source>
</evidence>
<dbReference type="PROSITE" id="PS51257">
    <property type="entry name" value="PROKAR_LIPOPROTEIN"/>
    <property type="match status" value="1"/>
</dbReference>
<keyword evidence="2 7" id="KW-0645">Protease</keyword>
<comment type="cofactor">
    <cofactor evidence="7">
        <name>Zn(2+)</name>
        <dbReference type="ChEBI" id="CHEBI:29105"/>
    </cofactor>
    <text evidence="7">Binds 1 zinc ion.</text>
</comment>
<evidence type="ECO:0000313" key="10">
    <source>
        <dbReference type="EMBL" id="NMH63626.1"/>
    </source>
</evidence>
<organism evidence="10 11">
    <name type="scientific">Shewanella salipaludis</name>
    <dbReference type="NCBI Taxonomy" id="2723052"/>
    <lineage>
        <taxon>Bacteria</taxon>
        <taxon>Pseudomonadati</taxon>
        <taxon>Pseudomonadota</taxon>
        <taxon>Gammaproteobacteria</taxon>
        <taxon>Alteromonadales</taxon>
        <taxon>Shewanellaceae</taxon>
        <taxon>Shewanella</taxon>
    </lineage>
</organism>
<evidence type="ECO:0000256" key="5">
    <source>
        <dbReference type="ARBA" id="ARBA00022833"/>
    </source>
</evidence>
<dbReference type="InterPro" id="IPR045090">
    <property type="entry name" value="Pept_M3A_M3B"/>
</dbReference>
<keyword evidence="3 7" id="KW-0479">Metal-binding</keyword>
<sequence>MKKGYSLKPIVSAMTLALALGACSNTSPAGDTLAGSKGLGVDAKQFAVPAPTDTNPFFRPYNTFMGIPDFAHIKPEHYLPAFTAGIARQRAEIQAIIDNPAAPSFANTVEAMEFSGDLVTEVGNVFYNLTSADTSEALQAISKQVSPLLSAAADDILLNDKLFARVKAVYLSRDSLDLNHAQAKLLEDTYLSFVRGGANLSVQDKAKLRELNGKIAKLNLEFGDNLLAETNAFELVIDNPADLAGLPQDVIDTAAQTATKRGHGGSWVFTTQRPSITPFLTYADNRALRETLFKGYINRGNNDNSHDNKRVLAKIAALRAEQAQLLGYKNHAELVLEERTAKTPEHVYALLDKVWPAALQQAKAEVADMQQLIDAQSGGFKLKAWDWAYYADKIRVARYSFNEQQTRPYFSLENTLKGVFYTANRLFGITVKERKDLPKYHPDVRTFEVYDKDGSLMAIFMGDYYVRDSKRGGAWANAYRKQYRMHGEDVKPIIANVLNFPRPAGNEPALLTFDEASTLFHEFGHALHGMLSNVEYRSQSGTAVPRDYVEFPSQVMENWMTQPEVLAQFAKHYQTGEVIPQALVAKIQAASQFNQGFNTVEYLAATKLDLDWHTLTDTRPKDAAKFEADALAKMGLIQEIAPRYRSTYFSHIFAGGYSAGYYSYLWSDILGADAFEAFKEHGIFDKTTADAFRNNVLSQGGSEDPMLLYRRFRGQDAGIEPLLRSRGLLGDAGKAVKF</sequence>
<dbReference type="InterPro" id="IPR024077">
    <property type="entry name" value="Neurolysin/TOP_dom2"/>
</dbReference>
<evidence type="ECO:0000313" key="11">
    <source>
        <dbReference type="Proteomes" id="UP000737113"/>
    </source>
</evidence>
<feature type="signal peptide" evidence="8">
    <location>
        <begin position="1"/>
        <end position="29"/>
    </location>
</feature>
<dbReference type="SUPFAM" id="SSF55486">
    <property type="entry name" value="Metalloproteases ('zincins'), catalytic domain"/>
    <property type="match status" value="1"/>
</dbReference>
<comment type="similarity">
    <text evidence="1 7">Belongs to the peptidase M3 family.</text>
</comment>
<gene>
    <name evidence="10" type="ORF">HC757_00295</name>
</gene>
<dbReference type="InterPro" id="IPR001567">
    <property type="entry name" value="Pept_M3A_M3B_dom"/>
</dbReference>
<dbReference type="GO" id="GO:0046872">
    <property type="term" value="F:metal ion binding"/>
    <property type="evidence" value="ECO:0007669"/>
    <property type="project" value="UniProtKB-UniRule"/>
</dbReference>
<evidence type="ECO:0000256" key="8">
    <source>
        <dbReference type="SAM" id="SignalP"/>
    </source>
</evidence>
<dbReference type="Gene3D" id="1.10.1370.10">
    <property type="entry name" value="Neurolysin, domain 3"/>
    <property type="match status" value="1"/>
</dbReference>
<dbReference type="AlphaFoldDB" id="A0A972FQ04"/>
<keyword evidence="5 7" id="KW-0862">Zinc</keyword>
<keyword evidence="4 7" id="KW-0378">Hydrolase</keyword>
<feature type="domain" description="Peptidase M3A/M3B catalytic" evidence="9">
    <location>
        <begin position="279"/>
        <end position="727"/>
    </location>
</feature>
<keyword evidence="11" id="KW-1185">Reference proteome</keyword>